<dbReference type="InterPro" id="IPR007361">
    <property type="entry name" value="DUF427"/>
</dbReference>
<reference evidence="2 3" key="1">
    <citation type="submission" date="2013-03" db="EMBL/GenBank/DDBJ databases">
        <authorList>
            <person name="Linke B."/>
        </authorList>
    </citation>
    <scope>NUCLEOTIDE SEQUENCE [LARGE SCALE GENOMIC DNA]</scope>
    <source>
        <strain evidence="2 3">B13</strain>
    </source>
</reference>
<feature type="domain" description="DUF427" evidence="1">
    <location>
        <begin position="19"/>
        <end position="111"/>
    </location>
</feature>
<gene>
    <name evidence="2" type="ORF">PKB_4010</name>
</gene>
<evidence type="ECO:0000313" key="3">
    <source>
        <dbReference type="Proteomes" id="UP000025241"/>
    </source>
</evidence>
<dbReference type="InterPro" id="IPR038694">
    <property type="entry name" value="DUF427_sf"/>
</dbReference>
<dbReference type="AlphaFoldDB" id="A0A024HL06"/>
<dbReference type="PANTHER" id="PTHR34310:SF8">
    <property type="entry name" value="CONSERVED PROTEIN"/>
    <property type="match status" value="1"/>
</dbReference>
<evidence type="ECO:0000259" key="1">
    <source>
        <dbReference type="Pfam" id="PF04248"/>
    </source>
</evidence>
<dbReference type="RefSeq" id="WP_052355334.1">
    <property type="nucleotide sequence ID" value="NZ_HG322950.1"/>
</dbReference>
<dbReference type="STRING" id="1301098.PKB_4010"/>
<dbReference type="Pfam" id="PF04248">
    <property type="entry name" value="NTP_transf_9"/>
    <property type="match status" value="1"/>
</dbReference>
<dbReference type="PATRIC" id="fig|1301098.3.peg.4014"/>
<dbReference type="KEGG" id="pkc:PKB_4010"/>
<protein>
    <recommendedName>
        <fullName evidence="1">DUF427 domain-containing protein</fullName>
    </recommendedName>
</protein>
<sequence>MNTPAHEHPIQIKTHSGRVDVHYDGELIASTQDALVLQEANYPPVFYIPERDTRPGYFVRSPHHTFCPFKGEASYYNLVHEGRVSENAAWTYEAPKASVAMIRGHIAFYPEQVRIHAED</sequence>
<reference evidence="2 3" key="2">
    <citation type="submission" date="2014-05" db="EMBL/GenBank/DDBJ databases">
        <title>Genome sequence of the 3-chlorobenzoate degrading bacterium Pseudomonas knackmussii B13 shows multiple evidence for horizontal gene transfer.</title>
        <authorList>
            <person name="Miyazaki R."/>
            <person name="Bertelli C."/>
            <person name="Falquet L."/>
            <person name="Robinson-Rechavi M."/>
            <person name="Gharib W."/>
            <person name="Roy S."/>
            <person name="Van der Meer J.R."/>
        </authorList>
    </citation>
    <scope>NUCLEOTIDE SEQUENCE [LARGE SCALE GENOMIC DNA]</scope>
    <source>
        <strain evidence="2 3">B13</strain>
    </source>
</reference>
<evidence type="ECO:0000313" key="2">
    <source>
        <dbReference type="EMBL" id="CDF85339.1"/>
    </source>
</evidence>
<dbReference type="HOGENOM" id="CLU_126578_0_1_6"/>
<keyword evidence="3" id="KW-1185">Reference proteome</keyword>
<dbReference type="Proteomes" id="UP000025241">
    <property type="component" value="Chromosome I"/>
</dbReference>
<dbReference type="EMBL" id="HG322950">
    <property type="protein sequence ID" value="CDF85339.1"/>
    <property type="molecule type" value="Genomic_DNA"/>
</dbReference>
<proteinExistence type="predicted"/>
<organism evidence="2 3">
    <name type="scientific">Pseudomonas knackmussii (strain DSM 6978 / CCUG 54928 / LMG 23759 / B13)</name>
    <dbReference type="NCBI Taxonomy" id="1301098"/>
    <lineage>
        <taxon>Bacteria</taxon>
        <taxon>Pseudomonadati</taxon>
        <taxon>Pseudomonadota</taxon>
        <taxon>Gammaproteobacteria</taxon>
        <taxon>Pseudomonadales</taxon>
        <taxon>Pseudomonadaceae</taxon>
        <taxon>Pseudomonas</taxon>
    </lineage>
</organism>
<accession>A0A024HL06</accession>
<dbReference type="Gene3D" id="2.170.150.40">
    <property type="entry name" value="Domain of unknown function (DUF427)"/>
    <property type="match status" value="1"/>
</dbReference>
<dbReference type="eggNOG" id="COG2343">
    <property type="taxonomic scope" value="Bacteria"/>
</dbReference>
<dbReference type="PANTHER" id="PTHR34310">
    <property type="entry name" value="DUF427 DOMAIN PROTEIN (AFU_ORTHOLOGUE AFUA_3G02220)"/>
    <property type="match status" value="1"/>
</dbReference>
<name>A0A024HL06_PSEKB</name>